<gene>
    <name evidence="1" type="ORF">BO80DRAFT_429283</name>
</gene>
<dbReference type="Proteomes" id="UP000249402">
    <property type="component" value="Unassembled WGS sequence"/>
</dbReference>
<evidence type="ECO:0000313" key="2">
    <source>
        <dbReference type="Proteomes" id="UP000249402"/>
    </source>
</evidence>
<dbReference type="EMBL" id="KZ824479">
    <property type="protein sequence ID" value="RAK96162.1"/>
    <property type="molecule type" value="Genomic_DNA"/>
</dbReference>
<protein>
    <submittedName>
        <fullName evidence="1">Uncharacterized protein</fullName>
    </submittedName>
</protein>
<dbReference type="InterPro" id="IPR022698">
    <property type="entry name" value="OrsD"/>
</dbReference>
<dbReference type="GeneID" id="37225298"/>
<organism evidence="1 2">
    <name type="scientific">Aspergillus ibericus CBS 121593</name>
    <dbReference type="NCBI Taxonomy" id="1448316"/>
    <lineage>
        <taxon>Eukaryota</taxon>
        <taxon>Fungi</taxon>
        <taxon>Dikarya</taxon>
        <taxon>Ascomycota</taxon>
        <taxon>Pezizomycotina</taxon>
        <taxon>Eurotiomycetes</taxon>
        <taxon>Eurotiomycetidae</taxon>
        <taxon>Eurotiales</taxon>
        <taxon>Aspergillaceae</taxon>
        <taxon>Aspergillus</taxon>
        <taxon>Aspergillus subgen. Circumdati</taxon>
    </lineage>
</organism>
<sequence>MQLHRPISVALLERAWVNPEIPYPPPNSPPISGLPVYRGYGCPHCDCTYFDMKGDAEASVQNPSRPR</sequence>
<evidence type="ECO:0000313" key="1">
    <source>
        <dbReference type="EMBL" id="RAK96162.1"/>
    </source>
</evidence>
<reference evidence="1 2" key="1">
    <citation type="submission" date="2018-02" db="EMBL/GenBank/DDBJ databases">
        <title>The genomes of Aspergillus section Nigri reveals drivers in fungal speciation.</title>
        <authorList>
            <consortium name="DOE Joint Genome Institute"/>
            <person name="Vesth T.C."/>
            <person name="Nybo J."/>
            <person name="Theobald S."/>
            <person name="Brandl J."/>
            <person name="Frisvad J.C."/>
            <person name="Nielsen K.F."/>
            <person name="Lyhne E.K."/>
            <person name="Kogle M.E."/>
            <person name="Kuo A."/>
            <person name="Riley R."/>
            <person name="Clum A."/>
            <person name="Nolan M."/>
            <person name="Lipzen A."/>
            <person name="Salamov A."/>
            <person name="Henrissat B."/>
            <person name="Wiebenga A."/>
            <person name="De vries R.P."/>
            <person name="Grigoriev I.V."/>
            <person name="Mortensen U.H."/>
            <person name="Andersen M.R."/>
            <person name="Baker S.E."/>
        </authorList>
    </citation>
    <scope>NUCLEOTIDE SEQUENCE [LARGE SCALE GENOMIC DNA]</scope>
    <source>
        <strain evidence="1 2">CBS 121593</strain>
    </source>
</reference>
<accession>A0A395GLD2</accession>
<dbReference type="VEuPathDB" id="FungiDB:BO80DRAFT_429283"/>
<dbReference type="Pfam" id="PF12013">
    <property type="entry name" value="OrsD"/>
    <property type="match status" value="1"/>
</dbReference>
<dbReference type="AlphaFoldDB" id="A0A395GLD2"/>
<dbReference type="RefSeq" id="XP_025570490.1">
    <property type="nucleotide sequence ID" value="XM_025720433.1"/>
</dbReference>
<keyword evidence="2" id="KW-1185">Reference proteome</keyword>
<name>A0A395GLD2_9EURO</name>
<proteinExistence type="predicted"/>
<dbReference type="OrthoDB" id="4493315at2759"/>